<sequence length="60" mass="7105">MKLEYYLIPEQRVCRRCLTYYVDQWLEEDGGTRDVDALAQQILDLFDARREESKLAHPSG</sequence>
<dbReference type="AlphaFoldDB" id="A0A0F9KW42"/>
<comment type="caution">
    <text evidence="1">The sequence shown here is derived from an EMBL/GenBank/DDBJ whole genome shotgun (WGS) entry which is preliminary data.</text>
</comment>
<proteinExistence type="predicted"/>
<name>A0A0F9KW42_9ZZZZ</name>
<gene>
    <name evidence="1" type="ORF">LCGC14_1284080</name>
</gene>
<accession>A0A0F9KW42</accession>
<organism evidence="1">
    <name type="scientific">marine sediment metagenome</name>
    <dbReference type="NCBI Taxonomy" id="412755"/>
    <lineage>
        <taxon>unclassified sequences</taxon>
        <taxon>metagenomes</taxon>
        <taxon>ecological metagenomes</taxon>
    </lineage>
</organism>
<dbReference type="EMBL" id="LAZR01007332">
    <property type="protein sequence ID" value="KKM85943.1"/>
    <property type="molecule type" value="Genomic_DNA"/>
</dbReference>
<reference evidence="1" key="1">
    <citation type="journal article" date="2015" name="Nature">
        <title>Complex archaea that bridge the gap between prokaryotes and eukaryotes.</title>
        <authorList>
            <person name="Spang A."/>
            <person name="Saw J.H."/>
            <person name="Jorgensen S.L."/>
            <person name="Zaremba-Niedzwiedzka K."/>
            <person name="Martijn J."/>
            <person name="Lind A.E."/>
            <person name="van Eijk R."/>
            <person name="Schleper C."/>
            <person name="Guy L."/>
            <person name="Ettema T.J."/>
        </authorList>
    </citation>
    <scope>NUCLEOTIDE SEQUENCE</scope>
</reference>
<protein>
    <submittedName>
        <fullName evidence="1">Uncharacterized protein</fullName>
    </submittedName>
</protein>
<evidence type="ECO:0000313" key="1">
    <source>
        <dbReference type="EMBL" id="KKM85943.1"/>
    </source>
</evidence>